<name>A0A5J4KIT1_9CHLR</name>
<organism evidence="2 3">
    <name type="scientific">Dictyobacter vulcani</name>
    <dbReference type="NCBI Taxonomy" id="2607529"/>
    <lineage>
        <taxon>Bacteria</taxon>
        <taxon>Bacillati</taxon>
        <taxon>Chloroflexota</taxon>
        <taxon>Ktedonobacteria</taxon>
        <taxon>Ktedonobacterales</taxon>
        <taxon>Dictyobacteraceae</taxon>
        <taxon>Dictyobacter</taxon>
    </lineage>
</organism>
<protein>
    <recommendedName>
        <fullName evidence="1">Transglycosylase SLT domain-containing protein</fullName>
    </recommendedName>
</protein>
<dbReference type="Gene3D" id="1.10.530.10">
    <property type="match status" value="1"/>
</dbReference>
<reference evidence="2 3" key="1">
    <citation type="submission" date="2019-10" db="EMBL/GenBank/DDBJ databases">
        <title>Dictyobacter vulcani sp. nov., within the class Ktedonobacteria, isolated from soil of volcanic Mt. Zao.</title>
        <authorList>
            <person name="Zheng Y."/>
            <person name="Wang C.M."/>
            <person name="Sakai Y."/>
            <person name="Abe K."/>
            <person name="Yokota A."/>
            <person name="Yabe S."/>
        </authorList>
    </citation>
    <scope>NUCLEOTIDE SEQUENCE [LARGE SCALE GENOMIC DNA]</scope>
    <source>
        <strain evidence="2 3">W12</strain>
    </source>
</reference>
<dbReference type="SUPFAM" id="SSF53955">
    <property type="entry name" value="Lysozyme-like"/>
    <property type="match status" value="1"/>
</dbReference>
<evidence type="ECO:0000313" key="3">
    <source>
        <dbReference type="Proteomes" id="UP000326912"/>
    </source>
</evidence>
<evidence type="ECO:0000313" key="2">
    <source>
        <dbReference type="EMBL" id="GER86119.1"/>
    </source>
</evidence>
<dbReference type="InterPro" id="IPR008258">
    <property type="entry name" value="Transglycosylase_SLT_dom_1"/>
</dbReference>
<dbReference type="Proteomes" id="UP000326912">
    <property type="component" value="Unassembled WGS sequence"/>
</dbReference>
<feature type="domain" description="Transglycosylase SLT" evidence="1">
    <location>
        <begin position="4"/>
        <end position="100"/>
    </location>
</feature>
<accession>A0A5J4KIT1</accession>
<dbReference type="PANTHER" id="PTHR37423:SF2">
    <property type="entry name" value="MEMBRANE-BOUND LYTIC MUREIN TRANSGLYCOSYLASE C"/>
    <property type="match status" value="1"/>
</dbReference>
<evidence type="ECO:0000259" key="1">
    <source>
        <dbReference type="Pfam" id="PF01464"/>
    </source>
</evidence>
<dbReference type="PANTHER" id="PTHR37423">
    <property type="entry name" value="SOLUBLE LYTIC MUREIN TRANSGLYCOSYLASE-RELATED"/>
    <property type="match status" value="1"/>
</dbReference>
<gene>
    <name evidence="2" type="ORF">KDW_02810</name>
</gene>
<proteinExistence type="predicted"/>
<dbReference type="Pfam" id="PF01464">
    <property type="entry name" value="SLT"/>
    <property type="match status" value="1"/>
</dbReference>
<keyword evidence="3" id="KW-1185">Reference proteome</keyword>
<dbReference type="AlphaFoldDB" id="A0A5J4KIT1"/>
<dbReference type="InterPro" id="IPR023346">
    <property type="entry name" value="Lysozyme-like_dom_sf"/>
</dbReference>
<sequence length="120" mass="13794">MLCNAAARYGLPQSLMLAIAWQESGWNQHVIAQDGGIGMMQIMPYTAQGLNRQVNGHYDPYKLQDNIELGAIYLRSLWHGFHGNKTQIISAYNEGGWNVQHRGIFNWRYVNSVHALMRRY</sequence>
<dbReference type="EMBL" id="BKZW01000001">
    <property type="protein sequence ID" value="GER86119.1"/>
    <property type="molecule type" value="Genomic_DNA"/>
</dbReference>
<comment type="caution">
    <text evidence="2">The sequence shown here is derived from an EMBL/GenBank/DDBJ whole genome shotgun (WGS) entry which is preliminary data.</text>
</comment>